<dbReference type="InterPro" id="IPR038545">
    <property type="entry name" value="Znf_DBF_sf"/>
</dbReference>
<keyword evidence="1" id="KW-0479">Metal-binding</keyword>
<dbReference type="InterPro" id="IPR036420">
    <property type="entry name" value="BRCT_dom_sf"/>
</dbReference>
<evidence type="ECO:0000313" key="7">
    <source>
        <dbReference type="EMBL" id="GBE81239.1"/>
    </source>
</evidence>
<evidence type="ECO:0000256" key="4">
    <source>
        <dbReference type="PROSITE-ProRule" id="PRU00600"/>
    </source>
</evidence>
<dbReference type="Pfam" id="PF22437">
    <property type="entry name" value="DBF4_BRCT"/>
    <property type="match status" value="1"/>
</dbReference>
<dbReference type="GO" id="GO:0010571">
    <property type="term" value="P:positive regulation of nuclear cell cycle DNA replication"/>
    <property type="evidence" value="ECO:0007669"/>
    <property type="project" value="TreeGrafter"/>
</dbReference>
<dbReference type="STRING" id="139825.A0A401GGE6"/>
<dbReference type="OrthoDB" id="21380at2759"/>
<protein>
    <submittedName>
        <fullName evidence="7">Hsk1-interacting molecule 1</fullName>
    </submittedName>
</protein>
<feature type="region of interest" description="Disordered" evidence="5">
    <location>
        <begin position="301"/>
        <end position="355"/>
    </location>
</feature>
<dbReference type="InterPro" id="IPR006572">
    <property type="entry name" value="Znf_DBF"/>
</dbReference>
<dbReference type="GO" id="GO:0043539">
    <property type="term" value="F:protein serine/threonine kinase activator activity"/>
    <property type="evidence" value="ECO:0007669"/>
    <property type="project" value="TreeGrafter"/>
</dbReference>
<evidence type="ECO:0000313" key="8">
    <source>
        <dbReference type="Proteomes" id="UP000287166"/>
    </source>
</evidence>
<dbReference type="PROSITE" id="PS51265">
    <property type="entry name" value="ZF_DBF4"/>
    <property type="match status" value="1"/>
</dbReference>
<dbReference type="GO" id="GO:0031431">
    <property type="term" value="C:Dbf4-dependent protein kinase complex"/>
    <property type="evidence" value="ECO:0007669"/>
    <property type="project" value="TreeGrafter"/>
</dbReference>
<dbReference type="EMBL" id="BFAD01000003">
    <property type="protein sequence ID" value="GBE81239.1"/>
    <property type="molecule type" value="Genomic_DNA"/>
</dbReference>
<dbReference type="InterPro" id="IPR013939">
    <property type="entry name" value="Regulatory_Dfp1/Him1"/>
</dbReference>
<dbReference type="GeneID" id="38778156"/>
<name>A0A401GGE6_9APHY</name>
<feature type="compositionally biased region" description="Basic and acidic residues" evidence="5">
    <location>
        <begin position="66"/>
        <end position="79"/>
    </location>
</feature>
<evidence type="ECO:0000259" key="6">
    <source>
        <dbReference type="PROSITE" id="PS51265"/>
    </source>
</evidence>
<dbReference type="GO" id="GO:0008270">
    <property type="term" value="F:zinc ion binding"/>
    <property type="evidence" value="ECO:0007669"/>
    <property type="project" value="UniProtKB-KW"/>
</dbReference>
<dbReference type="Pfam" id="PF08630">
    <property type="entry name" value="Dfp1_Him1_M"/>
    <property type="match status" value="1"/>
</dbReference>
<dbReference type="Gene3D" id="3.40.50.10190">
    <property type="entry name" value="BRCT domain"/>
    <property type="match status" value="1"/>
</dbReference>
<evidence type="ECO:0000256" key="2">
    <source>
        <dbReference type="ARBA" id="ARBA00022771"/>
    </source>
</evidence>
<dbReference type="PANTHER" id="PTHR15375">
    <property type="entry name" value="ACTIVATOR OF S-PHASE KINASE-RELATED"/>
    <property type="match status" value="1"/>
</dbReference>
<feature type="domain" description="DBF4-type" evidence="6">
    <location>
        <begin position="490"/>
        <end position="539"/>
    </location>
</feature>
<dbReference type="SMART" id="SM00586">
    <property type="entry name" value="ZnF_DBF"/>
    <property type="match status" value="1"/>
</dbReference>
<keyword evidence="8" id="KW-1185">Reference proteome</keyword>
<dbReference type="InterPro" id="IPR051590">
    <property type="entry name" value="Replication_Regulatory_Kinase"/>
</dbReference>
<dbReference type="PANTHER" id="PTHR15375:SF26">
    <property type="entry name" value="PROTEIN CHIFFON"/>
    <property type="match status" value="1"/>
</dbReference>
<dbReference type="RefSeq" id="XP_027612152.1">
    <property type="nucleotide sequence ID" value="XM_027756351.1"/>
</dbReference>
<reference evidence="7 8" key="1">
    <citation type="journal article" date="2018" name="Sci. Rep.">
        <title>Genome sequence of the cauliflower mushroom Sparassis crispa (Hanabiratake) and its association with beneficial usage.</title>
        <authorList>
            <person name="Kiyama R."/>
            <person name="Furutani Y."/>
            <person name="Kawaguchi K."/>
            <person name="Nakanishi T."/>
        </authorList>
    </citation>
    <scope>NUCLEOTIDE SEQUENCE [LARGE SCALE GENOMIC DNA]</scope>
</reference>
<dbReference type="CDD" id="cd00027">
    <property type="entry name" value="BRCT"/>
    <property type="match status" value="1"/>
</dbReference>
<keyword evidence="3" id="KW-0862">Zinc</keyword>
<evidence type="ECO:0000256" key="3">
    <source>
        <dbReference type="ARBA" id="ARBA00022833"/>
    </source>
</evidence>
<proteinExistence type="predicted"/>
<feature type="compositionally biased region" description="Basic and acidic residues" evidence="5">
    <location>
        <begin position="303"/>
        <end position="325"/>
    </location>
</feature>
<evidence type="ECO:0000256" key="5">
    <source>
        <dbReference type="SAM" id="MobiDB-lite"/>
    </source>
</evidence>
<dbReference type="GO" id="GO:0003676">
    <property type="term" value="F:nucleic acid binding"/>
    <property type="evidence" value="ECO:0007669"/>
    <property type="project" value="InterPro"/>
</dbReference>
<dbReference type="SUPFAM" id="SSF52113">
    <property type="entry name" value="BRCT domain"/>
    <property type="match status" value="1"/>
</dbReference>
<dbReference type="InterPro" id="IPR055116">
    <property type="entry name" value="DBF4_BRCT"/>
</dbReference>
<dbReference type="InParanoid" id="A0A401GGE6"/>
<gene>
    <name evidence="7" type="ORF">SCP_0309660</name>
</gene>
<dbReference type="GO" id="GO:1901987">
    <property type="term" value="P:regulation of cell cycle phase transition"/>
    <property type="evidence" value="ECO:0007669"/>
    <property type="project" value="TreeGrafter"/>
</dbReference>
<evidence type="ECO:0000256" key="1">
    <source>
        <dbReference type="ARBA" id="ARBA00022723"/>
    </source>
</evidence>
<accession>A0A401GGE6</accession>
<dbReference type="Proteomes" id="UP000287166">
    <property type="component" value="Unassembled WGS sequence"/>
</dbReference>
<organism evidence="7 8">
    <name type="scientific">Sparassis crispa</name>
    <dbReference type="NCBI Taxonomy" id="139825"/>
    <lineage>
        <taxon>Eukaryota</taxon>
        <taxon>Fungi</taxon>
        <taxon>Dikarya</taxon>
        <taxon>Basidiomycota</taxon>
        <taxon>Agaricomycotina</taxon>
        <taxon>Agaricomycetes</taxon>
        <taxon>Polyporales</taxon>
        <taxon>Sparassidaceae</taxon>
        <taxon>Sparassis</taxon>
    </lineage>
</organism>
<feature type="compositionally biased region" description="Polar residues" evidence="5">
    <location>
        <begin position="17"/>
        <end position="29"/>
    </location>
</feature>
<dbReference type="FunFam" id="6.10.250.3410:FF:000001">
    <property type="entry name" value="Protein DBF4 homolog A"/>
    <property type="match status" value="1"/>
</dbReference>
<sequence length="591" mass="67275">MATILRNPLAVRPHPHQSASISPYQTTLRRATPATAIKRPRSPEPGGAAHLQSAKRHKAAVQQHTAAREDAKKEKERKRIEREEEFKIKYSRAFPTFVFYFDMDTFATDVAAMRHVLERRVTQMGARVDDFFSRDITHLITFQPEESNKENVTQTINPTSLLGSPIRLKGRAKIDVSGTALGNIVQKALAFNIKVWNPAKLENVLERCQGPAGAGTTSKGDLKGMLLSERLHGTTERDPTQRRHDYAYFSKNSCFVLVEDMRQDLATIAASEYPCTKTRDGTIKGPWPILYCHPKARGPFIPFDEREDRRRQKADRAEREREHERARRKARLQRQERLRRTQARLQEQQKQQHDLRRCASMNNLQRRSAYPDPSMEGFIDLDADDTTESANASGYLASGAYIAASGNSVGITSTTGTTSAAAGPLRIRELPSRLKGRLQQQVVTSRRVTMSILSGGKENQMGPPPTLPDRPHVLRKSRSTNTLRLPKREEGTKPGYCESCRVKFTDFIEHINTRRHRKFALDDSNFVQLDYVLERVKRRTIEEVAEENRLWSSRLNSREGDDGDEDAEMMLPMPDAVMGEDVRWDEWVDGM</sequence>
<dbReference type="FunCoup" id="A0A401GGE6">
    <property type="interactions" value="86"/>
</dbReference>
<dbReference type="AlphaFoldDB" id="A0A401GGE6"/>
<dbReference type="Gene3D" id="6.10.250.3410">
    <property type="entry name" value="DBF zinc finger"/>
    <property type="match status" value="1"/>
</dbReference>
<comment type="caution">
    <text evidence="7">The sequence shown here is derived from an EMBL/GenBank/DDBJ whole genome shotgun (WGS) entry which is preliminary data.</text>
</comment>
<keyword evidence="2 4" id="KW-0863">Zinc-finger</keyword>
<dbReference type="Pfam" id="PF07535">
    <property type="entry name" value="zf-DBF"/>
    <property type="match status" value="1"/>
</dbReference>
<feature type="region of interest" description="Disordered" evidence="5">
    <location>
        <begin position="1"/>
        <end position="79"/>
    </location>
</feature>